<accession>A0A3P6BYE5</accession>
<sequence>MASTPPHWSIFTATTGNHRQTRQQSNNRQWLPPRVSSSHRGSHSLSTAPPSSPSPVSHRKLPNFSPLLTPNSSPPLSSDFLGRRSTRFVSKMHFNRPKTTTSTRHTPADVLQSTDQYMEPAQHGVQDVHNISTEVHVFHRTGQTDRAVYWTVPHASGKEFWLEPWSDDRSSRTGACLSRPTSHFKTYGRARIHFVRAGRSDIYLGE</sequence>
<gene>
    <name evidence="2" type="ORF">BOLC4T23420H</name>
</gene>
<feature type="region of interest" description="Disordered" evidence="1">
    <location>
        <begin position="1"/>
        <end position="81"/>
    </location>
</feature>
<dbReference type="AlphaFoldDB" id="A0A3P6BYE5"/>
<dbReference type="EMBL" id="LR031873">
    <property type="protein sequence ID" value="VDD07258.1"/>
    <property type="molecule type" value="Genomic_DNA"/>
</dbReference>
<feature type="non-terminal residue" evidence="2">
    <location>
        <position position="206"/>
    </location>
</feature>
<evidence type="ECO:0000313" key="2">
    <source>
        <dbReference type="EMBL" id="VDD07258.1"/>
    </source>
</evidence>
<reference evidence="2" key="1">
    <citation type="submission" date="2018-11" db="EMBL/GenBank/DDBJ databases">
        <authorList>
            <consortium name="Genoscope - CEA"/>
            <person name="William W."/>
        </authorList>
    </citation>
    <scope>NUCLEOTIDE SEQUENCE</scope>
</reference>
<name>A0A3P6BYE5_BRAOL</name>
<feature type="compositionally biased region" description="Polar residues" evidence="1">
    <location>
        <begin position="11"/>
        <end position="29"/>
    </location>
</feature>
<proteinExistence type="predicted"/>
<protein>
    <submittedName>
        <fullName evidence="2">Uncharacterized protein</fullName>
    </submittedName>
</protein>
<evidence type="ECO:0000256" key="1">
    <source>
        <dbReference type="SAM" id="MobiDB-lite"/>
    </source>
</evidence>
<feature type="compositionally biased region" description="Low complexity" evidence="1">
    <location>
        <begin position="62"/>
        <end position="78"/>
    </location>
</feature>
<feature type="compositionally biased region" description="Low complexity" evidence="1">
    <location>
        <begin position="36"/>
        <end position="49"/>
    </location>
</feature>
<organism evidence="2">
    <name type="scientific">Brassica oleracea</name>
    <name type="common">Wild cabbage</name>
    <dbReference type="NCBI Taxonomy" id="3712"/>
    <lineage>
        <taxon>Eukaryota</taxon>
        <taxon>Viridiplantae</taxon>
        <taxon>Streptophyta</taxon>
        <taxon>Embryophyta</taxon>
        <taxon>Tracheophyta</taxon>
        <taxon>Spermatophyta</taxon>
        <taxon>Magnoliopsida</taxon>
        <taxon>eudicotyledons</taxon>
        <taxon>Gunneridae</taxon>
        <taxon>Pentapetalae</taxon>
        <taxon>rosids</taxon>
        <taxon>malvids</taxon>
        <taxon>Brassicales</taxon>
        <taxon>Brassicaceae</taxon>
        <taxon>Brassiceae</taxon>
        <taxon>Brassica</taxon>
    </lineage>
</organism>